<dbReference type="EMBL" id="BJYV01000009">
    <property type="protein sequence ID" value="GEO21716.1"/>
    <property type="molecule type" value="Genomic_DNA"/>
</dbReference>
<reference evidence="2 3" key="1">
    <citation type="submission" date="2019-07" db="EMBL/GenBank/DDBJ databases">
        <title>Whole genome shotgun sequence of Cyclobacterium qasimii NBRC 106168.</title>
        <authorList>
            <person name="Hosoyama A."/>
            <person name="Uohara A."/>
            <person name="Ohji S."/>
            <person name="Ichikawa N."/>
        </authorList>
    </citation>
    <scope>NUCLEOTIDE SEQUENCE [LARGE SCALE GENOMIC DNA]</scope>
    <source>
        <strain evidence="2 3">NBRC 106168</strain>
    </source>
</reference>
<organism evidence="2 3">
    <name type="scientific">Cyclobacterium qasimii</name>
    <dbReference type="NCBI Taxonomy" id="1350429"/>
    <lineage>
        <taxon>Bacteria</taxon>
        <taxon>Pseudomonadati</taxon>
        <taxon>Bacteroidota</taxon>
        <taxon>Cytophagia</taxon>
        <taxon>Cytophagales</taxon>
        <taxon>Cyclobacteriaceae</taxon>
        <taxon>Cyclobacterium</taxon>
    </lineage>
</organism>
<dbReference type="Proteomes" id="UP000321301">
    <property type="component" value="Unassembled WGS sequence"/>
</dbReference>
<keyword evidence="1" id="KW-0732">Signal</keyword>
<evidence type="ECO:0000256" key="1">
    <source>
        <dbReference type="SAM" id="SignalP"/>
    </source>
</evidence>
<gene>
    <name evidence="2" type="ORF">CQA01_22500</name>
</gene>
<comment type="caution">
    <text evidence="2">The sequence shown here is derived from an EMBL/GenBank/DDBJ whole genome shotgun (WGS) entry which is preliminary data.</text>
</comment>
<sequence>MRKIVYLFAMVAIMVLPACEGPAGPEGPPGVAGVDGEDGETGLSLLNLVVEAEVDFTEENNFAAGFDFEIGDADNLLVFMLWNVIEDKPLWRPLPNTVFLEDGITLSYNYQYTADFFSVFMTGNTDLTQISEDWTLNHYLRIVYLPGDFLQSNAKIDLNDYEAVTNALGVSEADVLKLD</sequence>
<evidence type="ECO:0000313" key="3">
    <source>
        <dbReference type="Proteomes" id="UP000321301"/>
    </source>
</evidence>
<keyword evidence="3" id="KW-1185">Reference proteome</keyword>
<dbReference type="Gene3D" id="1.20.5.320">
    <property type="entry name" value="6-Phosphogluconate Dehydrogenase, domain 3"/>
    <property type="match status" value="1"/>
</dbReference>
<proteinExistence type="predicted"/>
<feature type="signal peptide" evidence="1">
    <location>
        <begin position="1"/>
        <end position="18"/>
    </location>
</feature>
<evidence type="ECO:0008006" key="4">
    <source>
        <dbReference type="Google" id="ProtNLM"/>
    </source>
</evidence>
<dbReference type="AlphaFoldDB" id="A0A512CBY1"/>
<evidence type="ECO:0000313" key="2">
    <source>
        <dbReference type="EMBL" id="GEO21716.1"/>
    </source>
</evidence>
<protein>
    <recommendedName>
        <fullName evidence="4">Collagen-like protein</fullName>
    </recommendedName>
</protein>
<accession>A0A512CBY1</accession>
<feature type="chain" id="PRO_5021961050" description="Collagen-like protein" evidence="1">
    <location>
        <begin position="19"/>
        <end position="179"/>
    </location>
</feature>
<dbReference type="RefSeq" id="WP_020889552.1">
    <property type="nucleotide sequence ID" value="NZ_BJYV01000009.1"/>
</dbReference>
<name>A0A512CBY1_9BACT</name>